<reference evidence="1 2" key="1">
    <citation type="submission" date="2017-07" db="EMBL/GenBank/DDBJ databases">
        <title>Leptospira spp. isolated from tropical soils.</title>
        <authorList>
            <person name="Thibeaux R."/>
            <person name="Iraola G."/>
            <person name="Ferres I."/>
            <person name="Bierque E."/>
            <person name="Girault D."/>
            <person name="Soupe-Gilbert M.-E."/>
            <person name="Picardeau M."/>
            <person name="Goarant C."/>
        </authorList>
    </citation>
    <scope>NUCLEOTIDE SEQUENCE [LARGE SCALE GENOMIC DNA]</scope>
    <source>
        <strain evidence="1 2">ES4-C-A1</strain>
    </source>
</reference>
<comment type="caution">
    <text evidence="1">The sequence shown here is derived from an EMBL/GenBank/DDBJ whole genome shotgun (WGS) entry which is preliminary data.</text>
</comment>
<evidence type="ECO:0008006" key="3">
    <source>
        <dbReference type="Google" id="ProtNLM"/>
    </source>
</evidence>
<dbReference type="Proteomes" id="UP000231843">
    <property type="component" value="Unassembled WGS sequence"/>
</dbReference>
<dbReference type="AlphaFoldDB" id="A0A2M9ZXR7"/>
<dbReference type="PROSITE" id="PS51257">
    <property type="entry name" value="PROKAR_LIPOPROTEIN"/>
    <property type="match status" value="1"/>
</dbReference>
<sequence length="223" mass="25760">MIRVSFIISNLSRISFIILLLSGCLTVSENGKKILSKEILKLEKLTRTSEQYAISYEFKDKTLYLSFDGGFVEEDVDKVIEKETVKKEYKVEYSEIYQKYTKLGYGRSGWALGFVIGSFFEYIFTIPFRTWNPSFDEIYNREIVVNQRKLKDTDINGLTLILRINDIEYVNSPMVSKTTNVSLLSINKAFGSPEEMEVLIYRGNDRVGFAVVPLKEAIERSMK</sequence>
<evidence type="ECO:0000313" key="2">
    <source>
        <dbReference type="Proteomes" id="UP000231843"/>
    </source>
</evidence>
<dbReference type="OrthoDB" id="345850at2"/>
<dbReference type="EMBL" id="NPEA01000006">
    <property type="protein sequence ID" value="PJZ76791.1"/>
    <property type="molecule type" value="Genomic_DNA"/>
</dbReference>
<keyword evidence="2" id="KW-1185">Reference proteome</keyword>
<accession>A0A2M9ZXR7</accession>
<organism evidence="1 2">
    <name type="scientific">Leptospira neocaledonica</name>
    <dbReference type="NCBI Taxonomy" id="2023192"/>
    <lineage>
        <taxon>Bacteria</taxon>
        <taxon>Pseudomonadati</taxon>
        <taxon>Spirochaetota</taxon>
        <taxon>Spirochaetia</taxon>
        <taxon>Leptospirales</taxon>
        <taxon>Leptospiraceae</taxon>
        <taxon>Leptospira</taxon>
    </lineage>
</organism>
<proteinExistence type="predicted"/>
<name>A0A2M9ZXR7_9LEPT</name>
<protein>
    <recommendedName>
        <fullName evidence="3">Lipoprotein</fullName>
    </recommendedName>
</protein>
<evidence type="ECO:0000313" key="1">
    <source>
        <dbReference type="EMBL" id="PJZ76791.1"/>
    </source>
</evidence>
<gene>
    <name evidence="1" type="ORF">CH365_12285</name>
</gene>
<dbReference type="RefSeq" id="WP_100768859.1">
    <property type="nucleotide sequence ID" value="NZ_NPEA01000006.1"/>
</dbReference>